<evidence type="ECO:0000259" key="11">
    <source>
        <dbReference type="PROSITE" id="PS52015"/>
    </source>
</evidence>
<dbReference type="PROSITE" id="PS52015">
    <property type="entry name" value="TONB_CTD"/>
    <property type="match status" value="1"/>
</dbReference>
<dbReference type="GO" id="GO:0031992">
    <property type="term" value="F:energy transducer activity"/>
    <property type="evidence" value="ECO:0007669"/>
    <property type="project" value="TreeGrafter"/>
</dbReference>
<keyword evidence="4" id="KW-1003">Cell membrane</keyword>
<evidence type="ECO:0000256" key="8">
    <source>
        <dbReference type="ARBA" id="ARBA00022989"/>
    </source>
</evidence>
<evidence type="ECO:0000313" key="12">
    <source>
        <dbReference type="EMBL" id="ASF47711.1"/>
    </source>
</evidence>
<evidence type="ECO:0000256" key="9">
    <source>
        <dbReference type="ARBA" id="ARBA00023136"/>
    </source>
</evidence>
<evidence type="ECO:0000256" key="2">
    <source>
        <dbReference type="ARBA" id="ARBA00006555"/>
    </source>
</evidence>
<keyword evidence="6" id="KW-0812">Transmembrane</keyword>
<dbReference type="Pfam" id="PF03544">
    <property type="entry name" value="TonB_C"/>
    <property type="match status" value="1"/>
</dbReference>
<dbReference type="Gene3D" id="3.30.1150.10">
    <property type="match status" value="1"/>
</dbReference>
<keyword evidence="3" id="KW-0813">Transport</keyword>
<evidence type="ECO:0000256" key="10">
    <source>
        <dbReference type="SAM" id="MobiDB-lite"/>
    </source>
</evidence>
<evidence type="ECO:0000256" key="7">
    <source>
        <dbReference type="ARBA" id="ARBA00022927"/>
    </source>
</evidence>
<accession>A0A1Z4C2G5</accession>
<dbReference type="GO" id="GO:0098797">
    <property type="term" value="C:plasma membrane protein complex"/>
    <property type="evidence" value="ECO:0007669"/>
    <property type="project" value="TreeGrafter"/>
</dbReference>
<dbReference type="PANTHER" id="PTHR33446:SF2">
    <property type="entry name" value="PROTEIN TONB"/>
    <property type="match status" value="1"/>
</dbReference>
<evidence type="ECO:0000256" key="3">
    <source>
        <dbReference type="ARBA" id="ARBA00022448"/>
    </source>
</evidence>
<comment type="similarity">
    <text evidence="2">Belongs to the TonB family.</text>
</comment>
<evidence type="ECO:0000256" key="1">
    <source>
        <dbReference type="ARBA" id="ARBA00004383"/>
    </source>
</evidence>
<dbReference type="GO" id="GO:0015031">
    <property type="term" value="P:protein transport"/>
    <property type="evidence" value="ECO:0007669"/>
    <property type="project" value="UniProtKB-KW"/>
</dbReference>
<dbReference type="SUPFAM" id="SSF74653">
    <property type="entry name" value="TolA/TonB C-terminal domain"/>
    <property type="match status" value="1"/>
</dbReference>
<evidence type="ECO:0000256" key="5">
    <source>
        <dbReference type="ARBA" id="ARBA00022519"/>
    </source>
</evidence>
<keyword evidence="5" id="KW-0997">Cell inner membrane</keyword>
<evidence type="ECO:0000256" key="6">
    <source>
        <dbReference type="ARBA" id="ARBA00022692"/>
    </source>
</evidence>
<dbReference type="Proteomes" id="UP000197019">
    <property type="component" value="Chromosome"/>
</dbReference>
<dbReference type="NCBIfam" id="TIGR01352">
    <property type="entry name" value="tonB_Cterm"/>
    <property type="match status" value="1"/>
</dbReference>
<keyword evidence="8" id="KW-1133">Transmembrane helix</keyword>
<dbReference type="GO" id="GO:0055085">
    <property type="term" value="P:transmembrane transport"/>
    <property type="evidence" value="ECO:0007669"/>
    <property type="project" value="InterPro"/>
</dbReference>
<dbReference type="PROSITE" id="PS51257">
    <property type="entry name" value="PROKAR_LIPOPROTEIN"/>
    <property type="match status" value="1"/>
</dbReference>
<dbReference type="InterPro" id="IPR037682">
    <property type="entry name" value="TonB_C"/>
</dbReference>
<dbReference type="PANTHER" id="PTHR33446">
    <property type="entry name" value="PROTEIN TONB-RELATED"/>
    <property type="match status" value="1"/>
</dbReference>
<comment type="subcellular location">
    <subcellularLocation>
        <location evidence="1">Cell inner membrane</location>
        <topology evidence="1">Single-pass membrane protein</topology>
        <orientation evidence="1">Periplasmic side</orientation>
    </subcellularLocation>
</comment>
<proteinExistence type="inferred from homology"/>
<keyword evidence="7" id="KW-0653">Protein transport</keyword>
<evidence type="ECO:0000313" key="13">
    <source>
        <dbReference type="Proteomes" id="UP000197019"/>
    </source>
</evidence>
<dbReference type="InterPro" id="IPR051045">
    <property type="entry name" value="TonB-dependent_transducer"/>
</dbReference>
<protein>
    <submittedName>
        <fullName evidence="12">Energy transducer TonB</fullName>
    </submittedName>
</protein>
<dbReference type="KEGG" id="mpsy:CEK71_17460"/>
<organism evidence="12 13">
    <name type="scientific">Methylovulum psychrotolerans</name>
    <dbReference type="NCBI Taxonomy" id="1704499"/>
    <lineage>
        <taxon>Bacteria</taxon>
        <taxon>Pseudomonadati</taxon>
        <taxon>Pseudomonadota</taxon>
        <taxon>Gammaproteobacteria</taxon>
        <taxon>Methylococcales</taxon>
        <taxon>Methylococcaceae</taxon>
        <taxon>Methylovulum</taxon>
    </lineage>
</organism>
<feature type="compositionally biased region" description="Pro residues" evidence="10">
    <location>
        <begin position="81"/>
        <end position="90"/>
    </location>
</feature>
<keyword evidence="13" id="KW-1185">Reference proteome</keyword>
<feature type="domain" description="TonB C-terminal" evidence="11">
    <location>
        <begin position="164"/>
        <end position="255"/>
    </location>
</feature>
<gene>
    <name evidence="12" type="ORF">CEK71_17460</name>
</gene>
<feature type="region of interest" description="Disordered" evidence="10">
    <location>
        <begin position="81"/>
        <end position="156"/>
    </location>
</feature>
<dbReference type="EMBL" id="CP022129">
    <property type="protein sequence ID" value="ASF47711.1"/>
    <property type="molecule type" value="Genomic_DNA"/>
</dbReference>
<dbReference type="RefSeq" id="WP_088620581.1">
    <property type="nucleotide sequence ID" value="NZ_CP022129.1"/>
</dbReference>
<evidence type="ECO:0000256" key="4">
    <source>
        <dbReference type="ARBA" id="ARBA00022475"/>
    </source>
</evidence>
<dbReference type="PRINTS" id="PR01217">
    <property type="entry name" value="PRICHEXTENSN"/>
</dbReference>
<reference evidence="12 13" key="1">
    <citation type="submission" date="2017-06" db="EMBL/GenBank/DDBJ databases">
        <title>Genome Sequencing of the methanotroph Methylovulum psychrotolerants str. HV10-M2 isolated from a high-altitude environment.</title>
        <authorList>
            <person name="Mateos-Rivera A."/>
        </authorList>
    </citation>
    <scope>NUCLEOTIDE SEQUENCE [LARGE SCALE GENOMIC DNA]</scope>
    <source>
        <strain evidence="12 13">HV10_M2</strain>
    </source>
</reference>
<keyword evidence="9" id="KW-0472">Membrane</keyword>
<dbReference type="AlphaFoldDB" id="A0A1Z4C2G5"/>
<sequence length="255" mass="27023">MHAKTLAASPSRPNQPLWAMALACLISIALHGEIWRAWQGMATEPLPDIKPPQVIEVALTHAAPSPVAPVVMPAAPPPVALPTPAKPLPKPPEKPKPAPKPKPVAKPAEPKKAAPPKPTPVPKETVPEADSLPRFTAPPAFNPAPAPAKASPTPVPSAAPPLVNAAYSAPGLKNPPTRYPKIAQMRQWEGTVTLKVKVLADGTAGEIQIVSGSGHEILDESAVEQVKEWHFIPAHRGDKTVEDWVRVPISFKLKS</sequence>
<dbReference type="OrthoDB" id="9792439at2"/>
<name>A0A1Z4C2G5_9GAMM</name>
<dbReference type="InterPro" id="IPR006260">
    <property type="entry name" value="TonB/TolA_C"/>
</dbReference>